<dbReference type="Proteomes" id="UP000249218">
    <property type="component" value="Unassembled WGS sequence"/>
</dbReference>
<keyword evidence="1" id="KW-0472">Membrane</keyword>
<keyword evidence="1" id="KW-0812">Transmembrane</keyword>
<name>A0A2W1BAE8_HELAM</name>
<dbReference type="EMBL" id="KZ150193">
    <property type="protein sequence ID" value="PZC72382.1"/>
    <property type="molecule type" value="Genomic_DNA"/>
</dbReference>
<reference evidence="2 3" key="1">
    <citation type="journal article" date="2017" name="BMC Biol.">
        <title>Genomic innovations, transcriptional plasticity and gene loss underlying the evolution and divergence of two highly polyphagous and invasive Helicoverpa pest species.</title>
        <authorList>
            <person name="Pearce S.L."/>
            <person name="Clarke D.F."/>
            <person name="East P.D."/>
            <person name="Elfekih S."/>
            <person name="Gordon K.H."/>
            <person name="Jermiin L.S."/>
            <person name="McGaughran A."/>
            <person name="Oakeshott J.G."/>
            <person name="Papanikolaou A."/>
            <person name="Perera O.P."/>
            <person name="Rane R.V."/>
            <person name="Richards S."/>
            <person name="Tay W.T."/>
            <person name="Walsh T.K."/>
            <person name="Anderson A."/>
            <person name="Anderson C.J."/>
            <person name="Asgari S."/>
            <person name="Board P.G."/>
            <person name="Bretschneider A."/>
            <person name="Campbell P.M."/>
            <person name="Chertemps T."/>
            <person name="Christeller J.T."/>
            <person name="Coppin C.W."/>
            <person name="Downes S.J."/>
            <person name="Duan G."/>
            <person name="Farnsworth C.A."/>
            <person name="Good R.T."/>
            <person name="Han L.B."/>
            <person name="Han Y.C."/>
            <person name="Hatje K."/>
            <person name="Horne I."/>
            <person name="Huang Y.P."/>
            <person name="Hughes D.S."/>
            <person name="Jacquin-Joly E."/>
            <person name="James W."/>
            <person name="Jhangiani S."/>
            <person name="Kollmar M."/>
            <person name="Kuwar S.S."/>
            <person name="Li S."/>
            <person name="Liu N.Y."/>
            <person name="Maibeche M.T."/>
            <person name="Miller J.R."/>
            <person name="Montagne N."/>
            <person name="Perry T."/>
            <person name="Qu J."/>
            <person name="Song S.V."/>
            <person name="Sutton G.G."/>
            <person name="Vogel H."/>
            <person name="Walenz B.P."/>
            <person name="Xu W."/>
            <person name="Zhang H.J."/>
            <person name="Zou Z."/>
            <person name="Batterham P."/>
            <person name="Edwards O.R."/>
            <person name="Feyereisen R."/>
            <person name="Gibbs R.A."/>
            <person name="Heckel D.G."/>
            <person name="McGrath A."/>
            <person name="Robin C."/>
            <person name="Scherer S.E."/>
            <person name="Worley K.C."/>
            <person name="Wu Y.D."/>
        </authorList>
    </citation>
    <scope>NUCLEOTIDE SEQUENCE [LARGE SCALE GENOMIC DNA]</scope>
    <source>
        <strain evidence="2">Harm_GR_Male_#8</strain>
        <tissue evidence="2">Whole organism</tissue>
    </source>
</reference>
<evidence type="ECO:0000313" key="2">
    <source>
        <dbReference type="EMBL" id="PZC72382.1"/>
    </source>
</evidence>
<keyword evidence="1" id="KW-1133">Transmembrane helix</keyword>
<evidence type="ECO:0000256" key="1">
    <source>
        <dbReference type="SAM" id="Phobius"/>
    </source>
</evidence>
<sequence>MIGDSLVCNIKYVIWLRFAFGYLPNFHGSPKMRAFSYFYTIFLFISFTTIVIAPFYKFPWFFRVLALLEYTTHFLLAFVTKDDYLYQSFRFIYGIDTNANVRKLYRNLEVFFKFIILYFLANKILVVMMLCYRLPSICLFSNTLDFSVNIIIRLACDMGRFTVILSIGLLYVRSKILKMNFLTQSPNTICGRHSVRNFINMYESLINTFDKIKTPTNITVCFVITY</sequence>
<proteinExistence type="predicted"/>
<evidence type="ECO:0008006" key="4">
    <source>
        <dbReference type="Google" id="ProtNLM"/>
    </source>
</evidence>
<organism evidence="2 3">
    <name type="scientific">Helicoverpa armigera</name>
    <name type="common">Cotton bollworm</name>
    <name type="synonym">Heliothis armigera</name>
    <dbReference type="NCBI Taxonomy" id="29058"/>
    <lineage>
        <taxon>Eukaryota</taxon>
        <taxon>Metazoa</taxon>
        <taxon>Ecdysozoa</taxon>
        <taxon>Arthropoda</taxon>
        <taxon>Hexapoda</taxon>
        <taxon>Insecta</taxon>
        <taxon>Pterygota</taxon>
        <taxon>Neoptera</taxon>
        <taxon>Endopterygota</taxon>
        <taxon>Lepidoptera</taxon>
        <taxon>Glossata</taxon>
        <taxon>Ditrysia</taxon>
        <taxon>Noctuoidea</taxon>
        <taxon>Noctuidae</taxon>
        <taxon>Heliothinae</taxon>
        <taxon>Helicoverpa</taxon>
    </lineage>
</organism>
<feature type="transmembrane region" description="Helical" evidence="1">
    <location>
        <begin position="150"/>
        <end position="172"/>
    </location>
</feature>
<gene>
    <name evidence="2" type="primary">HaOG200890</name>
    <name evidence="2" type="ORF">B5X24_HaOG200890</name>
</gene>
<feature type="transmembrane region" description="Helical" evidence="1">
    <location>
        <begin position="110"/>
        <end position="130"/>
    </location>
</feature>
<feature type="transmembrane region" description="Helical" evidence="1">
    <location>
        <begin position="60"/>
        <end position="80"/>
    </location>
</feature>
<keyword evidence="3" id="KW-1185">Reference proteome</keyword>
<feature type="transmembrane region" description="Helical" evidence="1">
    <location>
        <begin position="34"/>
        <end position="54"/>
    </location>
</feature>
<accession>A0A2W1BAE8</accession>
<dbReference type="AlphaFoldDB" id="A0A2W1BAE8"/>
<protein>
    <recommendedName>
        <fullName evidence="4">Gustatory receptor</fullName>
    </recommendedName>
</protein>
<evidence type="ECO:0000313" key="3">
    <source>
        <dbReference type="Proteomes" id="UP000249218"/>
    </source>
</evidence>